<evidence type="ECO:0000313" key="2">
    <source>
        <dbReference type="EMBL" id="QQP35446.1"/>
    </source>
</evidence>
<accession>A0A7T8GPX0</accession>
<gene>
    <name evidence="2" type="ORF">FKW44_023677</name>
</gene>
<dbReference type="Proteomes" id="UP000595437">
    <property type="component" value="Chromosome 18"/>
</dbReference>
<evidence type="ECO:0000313" key="3">
    <source>
        <dbReference type="Proteomes" id="UP000595437"/>
    </source>
</evidence>
<organism evidence="2 3">
    <name type="scientific">Caligus rogercresseyi</name>
    <name type="common">Sea louse</name>
    <dbReference type="NCBI Taxonomy" id="217165"/>
    <lineage>
        <taxon>Eukaryota</taxon>
        <taxon>Metazoa</taxon>
        <taxon>Ecdysozoa</taxon>
        <taxon>Arthropoda</taxon>
        <taxon>Crustacea</taxon>
        <taxon>Multicrustacea</taxon>
        <taxon>Hexanauplia</taxon>
        <taxon>Copepoda</taxon>
        <taxon>Siphonostomatoida</taxon>
        <taxon>Caligidae</taxon>
        <taxon>Caligus</taxon>
    </lineage>
</organism>
<feature type="region of interest" description="Disordered" evidence="1">
    <location>
        <begin position="109"/>
        <end position="133"/>
    </location>
</feature>
<keyword evidence="3" id="KW-1185">Reference proteome</keyword>
<proteinExistence type="predicted"/>
<feature type="region of interest" description="Disordered" evidence="1">
    <location>
        <begin position="1"/>
        <end position="41"/>
    </location>
</feature>
<feature type="compositionally biased region" description="Low complexity" evidence="1">
    <location>
        <begin position="18"/>
        <end position="27"/>
    </location>
</feature>
<dbReference type="AlphaFoldDB" id="A0A7T8GPX0"/>
<reference evidence="3" key="1">
    <citation type="submission" date="2021-01" db="EMBL/GenBank/DDBJ databases">
        <title>Caligus Genome Assembly.</title>
        <authorList>
            <person name="Gallardo-Escarate C."/>
        </authorList>
    </citation>
    <scope>NUCLEOTIDE SEQUENCE [LARGE SCALE GENOMIC DNA]</scope>
</reference>
<evidence type="ECO:0000256" key="1">
    <source>
        <dbReference type="SAM" id="MobiDB-lite"/>
    </source>
</evidence>
<protein>
    <submittedName>
        <fullName evidence="2">Uncharacterized protein</fullName>
    </submittedName>
</protein>
<dbReference type="EMBL" id="CP045907">
    <property type="protein sequence ID" value="QQP35446.1"/>
    <property type="molecule type" value="Genomic_DNA"/>
</dbReference>
<sequence>SKQHSEWKQVSWPEESRVVSSQSVNSESQHHHQRVLHADDFALHPKEVNPLEERPYGWINQVADSSHHLVSEAEMELQRRAFDVKHANDRSRSRSRSNFISERARSFERAQANGSEATGHHPPPIHNRRRRSPSLRRFDGEWINPTEAREMGLRWTSGYFFLGNADSTRNGIDDVISQESQLHPELL</sequence>
<name>A0A7T8GPX0_CALRO</name>
<dbReference type="OrthoDB" id="10625022at2759"/>
<feature type="non-terminal residue" evidence="2">
    <location>
        <position position="1"/>
    </location>
</feature>